<dbReference type="EC" id="2.7.4.23" evidence="1"/>
<dbReference type="Proteomes" id="UP000315403">
    <property type="component" value="Unassembled WGS sequence"/>
</dbReference>
<protein>
    <submittedName>
        <fullName evidence="1">Ribose 1,5-bisphosphate phosphokinase PhnN</fullName>
        <ecNumber evidence="1">2.7.4.23</ecNumber>
    </submittedName>
</protein>
<keyword evidence="1" id="KW-0808">Transferase</keyword>
<dbReference type="RefSeq" id="WP_246865034.1">
    <property type="nucleotide sequence ID" value="NZ_SZUV01000001.1"/>
</dbReference>
<dbReference type="AlphaFoldDB" id="A0A543Q845"/>
<keyword evidence="1" id="KW-0418">Kinase</keyword>
<proteinExistence type="predicted"/>
<comment type="caution">
    <text evidence="1">The sequence shown here is derived from an EMBL/GenBank/DDBJ whole genome shotgun (WGS) entry which is preliminary data.</text>
</comment>
<dbReference type="InterPro" id="IPR009389">
    <property type="entry name" value="DUF1045"/>
</dbReference>
<evidence type="ECO:0000313" key="2">
    <source>
        <dbReference type="Proteomes" id="UP000315403"/>
    </source>
</evidence>
<dbReference type="GO" id="GO:0033863">
    <property type="term" value="F:ribose 1,5-bisphosphate phosphokinase activity"/>
    <property type="evidence" value="ECO:0007669"/>
    <property type="project" value="UniProtKB-EC"/>
</dbReference>
<organism evidence="1 2">
    <name type="scientific">Acidithiobacillus thiooxidans ATCC 19377</name>
    <dbReference type="NCBI Taxonomy" id="637390"/>
    <lineage>
        <taxon>Bacteria</taxon>
        <taxon>Pseudomonadati</taxon>
        <taxon>Pseudomonadota</taxon>
        <taxon>Acidithiobacillia</taxon>
        <taxon>Acidithiobacillales</taxon>
        <taxon>Acidithiobacillaceae</taxon>
        <taxon>Acidithiobacillus</taxon>
    </lineage>
</organism>
<sequence length="235" mass="27057">MKELPESMRVAIYYVPEADDPLWIAGSHWLGWDSETTQTRQRPPIQGLAEASRRASRYGFHATIKAPMPLQGNLDKLIAKLEQQLADTPAFFLPPLQLVQDEGFVALRLSQPCPELHALADACVRNLEPWRRPYTDEEISARSQKLKLPRHREYLERWGYPFVFEEFVFHMTLSDQQPDTRLLTIAKEYFGDIPWRPRRLQSLALACETDPNAPFTLLRRLPLAPATPAPQQNKS</sequence>
<evidence type="ECO:0000313" key="1">
    <source>
        <dbReference type="EMBL" id="TQN52498.1"/>
    </source>
</evidence>
<accession>A0A543Q845</accession>
<name>A0A543Q845_ACITH</name>
<dbReference type="EMBL" id="SZUV01000001">
    <property type="protein sequence ID" value="TQN52498.1"/>
    <property type="molecule type" value="Genomic_DNA"/>
</dbReference>
<dbReference type="Pfam" id="PF06299">
    <property type="entry name" value="DUF1045"/>
    <property type="match status" value="1"/>
</dbReference>
<gene>
    <name evidence="1" type="primary">phnN_2</name>
    <name evidence="1" type="ORF">DLNHIDIE_02390</name>
</gene>
<reference evidence="1 2" key="1">
    <citation type="submission" date="2019-03" db="EMBL/GenBank/DDBJ databases">
        <title>New insights into Acidothiobacillus thiooxidans sulfur metabolism through coupled gene expression, solution geochemistry, microscopy and spectroscopy analyses.</title>
        <authorList>
            <person name="Camacho D."/>
            <person name="Frazao R."/>
            <person name="Fouillen A."/>
            <person name="Nanci A."/>
            <person name="Lang B.F."/>
            <person name="Apte S.C."/>
            <person name="Baron C."/>
            <person name="Warren L.A."/>
        </authorList>
    </citation>
    <scope>NUCLEOTIDE SEQUENCE [LARGE SCALE GENOMIC DNA]</scope>
    <source>
        <strain evidence="1 2">ATCC 19377</strain>
    </source>
</reference>